<sequence>MKPQQARCTKCAADGQPDDSVLVSMARSLFQWRGNAAGGGHGIDSPAADDRARPHREEHRQLTQDPWVRLAIAAAYNALAGDLSLSQLLLVESPGAVLPVVAAPAGWPGPDWGLSTTGSGDWPGEGSGPGSDPASPLHPWPGSPGGDFSAETVALDRAPPVPGLPAQDAELLARLQDPIDRLLKTFAETLQHQLNGPIYDKVAPLASCPCVTALFLGNLERYFFKQFHSHIYALPTEVYRDQLAAVNVRRHRWIEGRHLDLPAGLVPAFPFGVADDPALGLLSAVIGPSPAGAVSAPAVSPDSAGRTLRAFQLCVDALGQMGQCFAPGQKIERLMLAVRLIIRILRTAGMVSSAEHMLPLLVVALCRSSLYECMVATVQFLTRFRPETTAPEEDYYMMMFTTAVHFLETLDRKSLSITDGEYHRLVTAFREYARSEESLAKARAALDPYAGLLSHLGPETANASETAGLPGTAGGGALAALLPGPGVVAMAASLAPGPGSGGGTPGQVAVSSASLSLEPVRAFSDAPAGGWNRTGRTNPKARAAPPVSEEKPSPISDEDFVWQQQQQQSPSPN</sequence>
<name>A0A058YZ62_FONAL</name>
<reference evidence="3" key="1">
    <citation type="submission" date="2013-04" db="EMBL/GenBank/DDBJ databases">
        <title>The Genome Sequence of Fonticula alba ATCC 38817.</title>
        <authorList>
            <consortium name="The Broad Institute Genomics Platform"/>
            <person name="Russ C."/>
            <person name="Cuomo C."/>
            <person name="Burger G."/>
            <person name="Gray M.W."/>
            <person name="Holland P.W.H."/>
            <person name="King N."/>
            <person name="Lang F.B.F."/>
            <person name="Roger A.J."/>
            <person name="Ruiz-Trillo I."/>
            <person name="Brown M."/>
            <person name="Walker B."/>
            <person name="Young S."/>
            <person name="Zeng Q."/>
            <person name="Gargeya S."/>
            <person name="Fitzgerald M."/>
            <person name="Haas B."/>
            <person name="Abouelleil A."/>
            <person name="Allen A.W."/>
            <person name="Alvarado L."/>
            <person name="Arachchi H.M."/>
            <person name="Berlin A.M."/>
            <person name="Chapman S.B."/>
            <person name="Gainer-Dewar J."/>
            <person name="Goldberg J."/>
            <person name="Griggs A."/>
            <person name="Gujja S."/>
            <person name="Hansen M."/>
            <person name="Howarth C."/>
            <person name="Imamovic A."/>
            <person name="Ireland A."/>
            <person name="Larimer J."/>
            <person name="McCowan C."/>
            <person name="Murphy C."/>
            <person name="Pearson M."/>
            <person name="Poon T.W."/>
            <person name="Priest M."/>
            <person name="Roberts A."/>
            <person name="Saif S."/>
            <person name="Shea T."/>
            <person name="Sisk P."/>
            <person name="Sykes S."/>
            <person name="Wortman J."/>
            <person name="Nusbaum C."/>
            <person name="Birren B."/>
        </authorList>
    </citation>
    <scope>NUCLEOTIDE SEQUENCE [LARGE SCALE GENOMIC DNA]</scope>
    <source>
        <strain evidence="3">ATCC 38817</strain>
    </source>
</reference>
<dbReference type="Gene3D" id="1.20.1050.80">
    <property type="entry name" value="VPS9 domain"/>
    <property type="match status" value="1"/>
</dbReference>
<evidence type="ECO:0000313" key="3">
    <source>
        <dbReference type="EMBL" id="KCV67279.1"/>
    </source>
</evidence>
<keyword evidence="4" id="KW-1185">Reference proteome</keyword>
<dbReference type="STRING" id="691883.A0A058YZ62"/>
<feature type="region of interest" description="Disordered" evidence="1">
    <location>
        <begin position="109"/>
        <end position="151"/>
    </location>
</feature>
<feature type="region of interest" description="Disordered" evidence="1">
    <location>
        <begin position="35"/>
        <end position="62"/>
    </location>
</feature>
<evidence type="ECO:0000256" key="1">
    <source>
        <dbReference type="SAM" id="MobiDB-lite"/>
    </source>
</evidence>
<proteinExistence type="predicted"/>
<dbReference type="InterPro" id="IPR003123">
    <property type="entry name" value="VPS9"/>
</dbReference>
<feature type="domain" description="VPS9" evidence="2">
    <location>
        <begin position="238"/>
        <end position="416"/>
    </location>
</feature>
<dbReference type="RefSeq" id="XP_009498315.1">
    <property type="nucleotide sequence ID" value="XM_009500040.1"/>
</dbReference>
<dbReference type="eggNOG" id="KOG2319">
    <property type="taxonomic scope" value="Eukaryota"/>
</dbReference>
<feature type="region of interest" description="Disordered" evidence="1">
    <location>
        <begin position="524"/>
        <end position="573"/>
    </location>
</feature>
<dbReference type="GeneID" id="20531022"/>
<organism evidence="3">
    <name type="scientific">Fonticula alba</name>
    <name type="common">Slime mold</name>
    <dbReference type="NCBI Taxonomy" id="691883"/>
    <lineage>
        <taxon>Eukaryota</taxon>
        <taxon>Rotosphaerida</taxon>
        <taxon>Fonticulaceae</taxon>
        <taxon>Fonticula</taxon>
    </lineage>
</organism>
<dbReference type="AlphaFoldDB" id="A0A058YZ62"/>
<feature type="compositionally biased region" description="Basic and acidic residues" evidence="1">
    <location>
        <begin position="48"/>
        <end position="62"/>
    </location>
</feature>
<gene>
    <name evidence="3" type="ORF">H696_06297</name>
</gene>
<dbReference type="InterPro" id="IPR037191">
    <property type="entry name" value="VPS9_dom_sf"/>
</dbReference>
<accession>A0A058YZ62</accession>
<dbReference type="EMBL" id="KK198008">
    <property type="protein sequence ID" value="KCV67279.1"/>
    <property type="molecule type" value="Genomic_DNA"/>
</dbReference>
<dbReference type="SMART" id="SM00167">
    <property type="entry name" value="VPS9"/>
    <property type="match status" value="1"/>
</dbReference>
<dbReference type="Pfam" id="PF02204">
    <property type="entry name" value="VPS9"/>
    <property type="match status" value="1"/>
</dbReference>
<evidence type="ECO:0000259" key="2">
    <source>
        <dbReference type="PROSITE" id="PS51205"/>
    </source>
</evidence>
<dbReference type="OrthoDB" id="300289at2759"/>
<dbReference type="Proteomes" id="UP000030693">
    <property type="component" value="Unassembled WGS sequence"/>
</dbReference>
<feature type="compositionally biased region" description="Low complexity" evidence="1">
    <location>
        <begin position="563"/>
        <end position="573"/>
    </location>
</feature>
<protein>
    <recommendedName>
        <fullName evidence="2">VPS9 domain-containing protein</fullName>
    </recommendedName>
</protein>
<dbReference type="SUPFAM" id="SSF109993">
    <property type="entry name" value="VPS9 domain"/>
    <property type="match status" value="1"/>
</dbReference>
<dbReference type="PROSITE" id="PS51205">
    <property type="entry name" value="VPS9"/>
    <property type="match status" value="1"/>
</dbReference>
<evidence type="ECO:0000313" key="4">
    <source>
        <dbReference type="Proteomes" id="UP000030693"/>
    </source>
</evidence>